<dbReference type="InterPro" id="IPR004088">
    <property type="entry name" value="KH_dom_type_1"/>
</dbReference>
<dbReference type="PROSITE" id="PS50084">
    <property type="entry name" value="KH_TYPE_1"/>
    <property type="match status" value="1"/>
</dbReference>
<dbReference type="Proteomes" id="UP001221898">
    <property type="component" value="Unassembled WGS sequence"/>
</dbReference>
<keyword evidence="2" id="KW-0694">RNA-binding</keyword>
<evidence type="ECO:0000256" key="1">
    <source>
        <dbReference type="ARBA" id="ARBA00022737"/>
    </source>
</evidence>
<dbReference type="AlphaFoldDB" id="A0AAD7R049"/>
<feature type="domain" description="K Homology" evidence="3">
    <location>
        <begin position="39"/>
        <end position="140"/>
    </location>
</feature>
<evidence type="ECO:0000313" key="4">
    <source>
        <dbReference type="EMBL" id="KAJ8349161.1"/>
    </source>
</evidence>
<dbReference type="InterPro" id="IPR036612">
    <property type="entry name" value="KH_dom_type_1_sf"/>
</dbReference>
<accession>A0AAD7R049</accession>
<dbReference type="SMART" id="SM00322">
    <property type="entry name" value="KH"/>
    <property type="match status" value="1"/>
</dbReference>
<dbReference type="GO" id="GO:0003723">
    <property type="term" value="F:RNA binding"/>
    <property type="evidence" value="ECO:0007669"/>
    <property type="project" value="UniProtKB-UniRule"/>
</dbReference>
<keyword evidence="5" id="KW-1185">Reference proteome</keyword>
<name>A0AAD7R049_9TELE</name>
<dbReference type="Gene3D" id="3.30.1370.10">
    <property type="entry name" value="K Homology domain, type 1"/>
    <property type="match status" value="2"/>
</dbReference>
<organism evidence="4 5">
    <name type="scientific">Aldrovandia affinis</name>
    <dbReference type="NCBI Taxonomy" id="143900"/>
    <lineage>
        <taxon>Eukaryota</taxon>
        <taxon>Metazoa</taxon>
        <taxon>Chordata</taxon>
        <taxon>Craniata</taxon>
        <taxon>Vertebrata</taxon>
        <taxon>Euteleostomi</taxon>
        <taxon>Actinopterygii</taxon>
        <taxon>Neopterygii</taxon>
        <taxon>Teleostei</taxon>
        <taxon>Notacanthiformes</taxon>
        <taxon>Halosauridae</taxon>
        <taxon>Aldrovandia</taxon>
    </lineage>
</organism>
<evidence type="ECO:0000256" key="2">
    <source>
        <dbReference type="PROSITE-ProRule" id="PRU00117"/>
    </source>
</evidence>
<evidence type="ECO:0000313" key="5">
    <source>
        <dbReference type="Proteomes" id="UP001221898"/>
    </source>
</evidence>
<sequence length="169" mass="18486">MERLHSPFSDQPETKKIATQNDSFASMMGGMGAMSAPQRSASEEFKGSDGMVGFIIGRGGEQISRMQQESGCKIQISPDSGGMPDRSAKRLLTEVVERRPAPVFHHSDGPGMTVKRFSSLLLKLDWSLEKEGETIKQLQDRAGVKMVMIQDGTQNTGADKPLRITGEPF</sequence>
<dbReference type="InterPro" id="IPR004087">
    <property type="entry name" value="KH_dom"/>
</dbReference>
<keyword evidence="1" id="KW-0677">Repeat</keyword>
<gene>
    <name evidence="4" type="ORF">AAFF_G00189190</name>
</gene>
<evidence type="ECO:0000259" key="3">
    <source>
        <dbReference type="SMART" id="SM00322"/>
    </source>
</evidence>
<dbReference type="SUPFAM" id="SSF54791">
    <property type="entry name" value="Eukaryotic type KH-domain (KH-domain type I)"/>
    <property type="match status" value="2"/>
</dbReference>
<dbReference type="Pfam" id="PF00013">
    <property type="entry name" value="KH_1"/>
    <property type="match status" value="1"/>
</dbReference>
<comment type="caution">
    <text evidence="4">The sequence shown here is derived from an EMBL/GenBank/DDBJ whole genome shotgun (WGS) entry which is preliminary data.</text>
</comment>
<reference evidence="4" key="1">
    <citation type="journal article" date="2023" name="Science">
        <title>Genome structures resolve the early diversification of teleost fishes.</title>
        <authorList>
            <person name="Parey E."/>
            <person name="Louis A."/>
            <person name="Montfort J."/>
            <person name="Bouchez O."/>
            <person name="Roques C."/>
            <person name="Iampietro C."/>
            <person name="Lluch J."/>
            <person name="Castinel A."/>
            <person name="Donnadieu C."/>
            <person name="Desvignes T."/>
            <person name="Floi Bucao C."/>
            <person name="Jouanno E."/>
            <person name="Wen M."/>
            <person name="Mejri S."/>
            <person name="Dirks R."/>
            <person name="Jansen H."/>
            <person name="Henkel C."/>
            <person name="Chen W.J."/>
            <person name="Zahm M."/>
            <person name="Cabau C."/>
            <person name="Klopp C."/>
            <person name="Thompson A.W."/>
            <person name="Robinson-Rechavi M."/>
            <person name="Braasch I."/>
            <person name="Lecointre G."/>
            <person name="Bobe J."/>
            <person name="Postlethwait J.H."/>
            <person name="Berthelot C."/>
            <person name="Roest Crollius H."/>
            <person name="Guiguen Y."/>
        </authorList>
    </citation>
    <scope>NUCLEOTIDE SEQUENCE</scope>
    <source>
        <strain evidence="4">NC1722</strain>
    </source>
</reference>
<dbReference type="PANTHER" id="PTHR10288">
    <property type="entry name" value="KH DOMAIN CONTAINING RNA BINDING PROTEIN"/>
    <property type="match status" value="1"/>
</dbReference>
<dbReference type="EMBL" id="JAINUG010002508">
    <property type="protein sequence ID" value="KAJ8349161.1"/>
    <property type="molecule type" value="Genomic_DNA"/>
</dbReference>
<proteinExistence type="predicted"/>
<protein>
    <recommendedName>
        <fullName evidence="3">K Homology domain-containing protein</fullName>
    </recommendedName>
</protein>